<proteinExistence type="predicted"/>
<feature type="compositionally biased region" description="Polar residues" evidence="1">
    <location>
        <begin position="101"/>
        <end position="110"/>
    </location>
</feature>
<feature type="region of interest" description="Disordered" evidence="1">
    <location>
        <begin position="76"/>
        <end position="110"/>
    </location>
</feature>
<evidence type="ECO:0000313" key="2">
    <source>
        <dbReference type="EMBL" id="GGU87155.1"/>
    </source>
</evidence>
<reference evidence="3" key="1">
    <citation type="journal article" date="2019" name="Int. J. Syst. Evol. Microbiol.">
        <title>The Global Catalogue of Microorganisms (GCM) 10K type strain sequencing project: providing services to taxonomists for standard genome sequencing and annotation.</title>
        <authorList>
            <consortium name="The Broad Institute Genomics Platform"/>
            <consortium name="The Broad Institute Genome Sequencing Center for Infectious Disease"/>
            <person name="Wu L."/>
            <person name="Ma J."/>
        </authorList>
    </citation>
    <scope>NUCLEOTIDE SEQUENCE [LARGE SCALE GENOMIC DNA]</scope>
    <source>
        <strain evidence="3">JCM 3296</strain>
    </source>
</reference>
<protein>
    <submittedName>
        <fullName evidence="2">Uncharacterized protein</fullName>
    </submittedName>
</protein>
<name>A0ABQ2VJH3_9PSEU</name>
<gene>
    <name evidence="2" type="ORF">GCM10010178_91300</name>
</gene>
<accession>A0ABQ2VJH3</accession>
<comment type="caution">
    <text evidence="2">The sequence shown here is derived from an EMBL/GenBank/DDBJ whole genome shotgun (WGS) entry which is preliminary data.</text>
</comment>
<dbReference type="EMBL" id="BMRE01000110">
    <property type="protein sequence ID" value="GGU87155.1"/>
    <property type="molecule type" value="Genomic_DNA"/>
</dbReference>
<evidence type="ECO:0000313" key="3">
    <source>
        <dbReference type="Proteomes" id="UP000649573"/>
    </source>
</evidence>
<organism evidence="2 3">
    <name type="scientific">Lentzea flava</name>
    <dbReference type="NCBI Taxonomy" id="103732"/>
    <lineage>
        <taxon>Bacteria</taxon>
        <taxon>Bacillati</taxon>
        <taxon>Actinomycetota</taxon>
        <taxon>Actinomycetes</taxon>
        <taxon>Pseudonocardiales</taxon>
        <taxon>Pseudonocardiaceae</taxon>
        <taxon>Lentzea</taxon>
    </lineage>
</organism>
<keyword evidence="3" id="KW-1185">Reference proteome</keyword>
<sequence>MGLTWHRWREQRCAEIGPPREGVRFGRAGQWRRLSHRSERADRRWRLGLPNRGEPGTQPARGELWHRRYNLPAQPERELHVQPIGDGQHSLRSRASEACMHTNTNYPGHS</sequence>
<dbReference type="Proteomes" id="UP000649573">
    <property type="component" value="Unassembled WGS sequence"/>
</dbReference>
<evidence type="ECO:0000256" key="1">
    <source>
        <dbReference type="SAM" id="MobiDB-lite"/>
    </source>
</evidence>